<dbReference type="GO" id="GO:0006310">
    <property type="term" value="P:DNA recombination"/>
    <property type="evidence" value="ECO:0007669"/>
    <property type="project" value="InterPro"/>
</dbReference>
<dbReference type="SUPFAM" id="SSF81585">
    <property type="entry name" value="PsbU/PolX domain-like"/>
    <property type="match status" value="1"/>
</dbReference>
<dbReference type="PANTHER" id="PTHR11276">
    <property type="entry name" value="DNA POLYMERASE TYPE-X FAMILY MEMBER"/>
    <property type="match status" value="1"/>
</dbReference>
<dbReference type="InterPro" id="IPR002054">
    <property type="entry name" value="DNA-dir_DNA_pol_X"/>
</dbReference>
<dbReference type="Gene3D" id="3.30.460.10">
    <property type="entry name" value="Beta Polymerase, domain 2"/>
    <property type="match status" value="1"/>
</dbReference>
<dbReference type="GO" id="GO:0003887">
    <property type="term" value="F:DNA-directed DNA polymerase activity"/>
    <property type="evidence" value="ECO:0007669"/>
    <property type="project" value="InterPro"/>
</dbReference>
<dbReference type="Gene3D" id="3.30.210.10">
    <property type="entry name" value="DNA polymerase, thumb domain"/>
    <property type="match status" value="1"/>
</dbReference>
<dbReference type="Pfam" id="PF14791">
    <property type="entry name" value="DNA_pol_B_thumb"/>
    <property type="match status" value="1"/>
</dbReference>
<accession>A0A6C0LGG4</accession>
<dbReference type="Pfam" id="PF14743">
    <property type="entry name" value="DNA_ligase_OB_2"/>
    <property type="match status" value="1"/>
</dbReference>
<name>A0A6C0LGG4_9ZZZZ</name>
<sequence>MQSSEETEKFLPKKQLTKCIKNIAEDLGLTEGEFKEYSEKRLSIKKEHYISVYPKVPDITVTGDKTYITNLKVLLAQNLYIGNKMVKLNDKLSTLLKIKEPPIGWYVSEKYDGIRAIWDGEKFISRGQKVFTYVPDYFIELMPPGVALDGEIWISRNNFKEVSRISTLKVGSSKSQKQIDYIWKGTSDNNSVKYMVYDLPNSNQPFETRMKLLEQIINDRKQVWNNILENVDECPIKFTKQTQIENMAELVNTYKELTSKGAEGVMLRAPNSPYETKRSKYLLKYKIKDDAEAIVRGYTMGTGKYKGLLGSLDCELILDQKPSRVMFNIGTGFTDKDRTEYNNSKSSLYIPIGSIVSFSYMELSQDSVPRHPVYRGIRDDFMIKQNTELESKENELLNQTEKDYIKTIISSFTILIKNEETQKETNWQFKRKAYKQVIDILSNSSEKIDSVQKTLKVLRAGGAKLDGEEAYFTKNGEYKSKTLQKISEIIRTGVLTKAIEIQDDPKVKSITELTTIPEIGPSKAEKLYKDGITTIAELIDAFKKDSKLLNSKQSIGLKYHNDLEKRIPRSEMDSWNEFFTVMLKFTIERMKTKPEGVKMQLVGSYRRKAQDSGDIDILLSSKDPEQGKKLMTNFIKELLKTDNLDTSLVFSSGTTKFMGLGKIEDYYRHIDIFYYSEKEYPFALLFSTGSGQFNIEMRTDAVKKGYSLSEKELVYKDNTKVTTEEYKSDIGKDYPTEEKDIFYFLGLVYIEPENRQSGAVLQRK</sequence>
<keyword evidence="3" id="KW-0548">Nucleotidyltransferase</keyword>
<proteinExistence type="predicted"/>
<dbReference type="PRINTS" id="PR00870">
    <property type="entry name" value="DNAPOLXBETA"/>
</dbReference>
<dbReference type="InterPro" id="IPR012340">
    <property type="entry name" value="NA-bd_OB-fold"/>
</dbReference>
<reference evidence="6" key="1">
    <citation type="journal article" date="2020" name="Nature">
        <title>Giant virus diversity and host interactions through global metagenomics.</title>
        <authorList>
            <person name="Schulz F."/>
            <person name="Roux S."/>
            <person name="Paez-Espino D."/>
            <person name="Jungbluth S."/>
            <person name="Walsh D.A."/>
            <person name="Denef V.J."/>
            <person name="McMahon K.D."/>
            <person name="Konstantinidis K.T."/>
            <person name="Eloe-Fadrosh E.A."/>
            <person name="Kyrpides N.C."/>
            <person name="Woyke T."/>
        </authorList>
    </citation>
    <scope>NUCLEOTIDE SEQUENCE</scope>
    <source>
        <strain evidence="6">GVMAG-M-3300027791-30</strain>
    </source>
</reference>
<dbReference type="Gene3D" id="1.10.150.20">
    <property type="entry name" value="5' to 3' exonuclease, C-terminal subdomain"/>
    <property type="match status" value="1"/>
</dbReference>
<dbReference type="CDD" id="cd08041">
    <property type="entry name" value="OBF_kDNA_ligase_like"/>
    <property type="match status" value="1"/>
</dbReference>
<dbReference type="InterPro" id="IPR028207">
    <property type="entry name" value="DNA_pol_B_palm_palm"/>
</dbReference>
<dbReference type="GO" id="GO:0003910">
    <property type="term" value="F:DNA ligase (ATP) activity"/>
    <property type="evidence" value="ECO:0007669"/>
    <property type="project" value="InterPro"/>
</dbReference>
<dbReference type="PROSITE" id="PS50160">
    <property type="entry name" value="DNA_LIGASE_A3"/>
    <property type="match status" value="1"/>
</dbReference>
<dbReference type="PROSITE" id="PS00333">
    <property type="entry name" value="DNA_LIGASE_A2"/>
    <property type="match status" value="1"/>
</dbReference>
<dbReference type="InterPro" id="IPR043519">
    <property type="entry name" value="NT_sf"/>
</dbReference>
<dbReference type="Gene3D" id="3.30.1490.70">
    <property type="match status" value="1"/>
</dbReference>
<dbReference type="GO" id="GO:0006303">
    <property type="term" value="P:double-strand break repair via nonhomologous end joining"/>
    <property type="evidence" value="ECO:0007669"/>
    <property type="project" value="TreeGrafter"/>
</dbReference>
<dbReference type="InterPro" id="IPR002008">
    <property type="entry name" value="DNA_pol_X_beta-like"/>
</dbReference>
<dbReference type="AlphaFoldDB" id="A0A6C0LGG4"/>
<dbReference type="InterPro" id="IPR037160">
    <property type="entry name" value="DNA_Pol_thumb_sf"/>
</dbReference>
<dbReference type="Gene3D" id="3.30.470.30">
    <property type="entry name" value="DNA ligase/mRNA capping enzyme"/>
    <property type="match status" value="1"/>
</dbReference>
<dbReference type="SMART" id="SM00483">
    <property type="entry name" value="POLXc"/>
    <property type="match status" value="1"/>
</dbReference>
<dbReference type="InterPro" id="IPR016059">
    <property type="entry name" value="DNA_ligase_ATP-dep_CS"/>
</dbReference>
<protein>
    <recommendedName>
        <fullName evidence="5">ATP-dependent DNA ligase family profile domain-containing protein</fullName>
    </recommendedName>
</protein>
<evidence type="ECO:0000313" key="6">
    <source>
        <dbReference type="EMBL" id="QHU28781.1"/>
    </source>
</evidence>
<dbReference type="SUPFAM" id="SSF81301">
    <property type="entry name" value="Nucleotidyltransferase"/>
    <property type="match status" value="1"/>
</dbReference>
<keyword evidence="4" id="KW-0235">DNA replication</keyword>
<dbReference type="GO" id="GO:0005524">
    <property type="term" value="F:ATP binding"/>
    <property type="evidence" value="ECO:0007669"/>
    <property type="project" value="InterPro"/>
</dbReference>
<dbReference type="CDD" id="cd00141">
    <property type="entry name" value="NT_POLXc"/>
    <property type="match status" value="1"/>
</dbReference>
<dbReference type="GO" id="GO:0003677">
    <property type="term" value="F:DNA binding"/>
    <property type="evidence" value="ECO:0007669"/>
    <property type="project" value="InterPro"/>
</dbReference>
<evidence type="ECO:0000256" key="1">
    <source>
        <dbReference type="ARBA" id="ARBA00022634"/>
    </source>
</evidence>
<dbReference type="EMBL" id="MN740474">
    <property type="protein sequence ID" value="QHU28781.1"/>
    <property type="molecule type" value="Genomic_DNA"/>
</dbReference>
<keyword evidence="2" id="KW-0808">Transferase</keyword>
<dbReference type="Pfam" id="PF10391">
    <property type="entry name" value="DNA_pol_lambd_f"/>
    <property type="match status" value="1"/>
</dbReference>
<dbReference type="Pfam" id="PF14792">
    <property type="entry name" value="DNA_pol_B_palm"/>
    <property type="match status" value="1"/>
</dbReference>
<keyword evidence="1" id="KW-0237">DNA synthesis</keyword>
<dbReference type="InterPro" id="IPR029319">
    <property type="entry name" value="DNA_ligase_OB"/>
</dbReference>
<dbReference type="Gene3D" id="2.40.50.140">
    <property type="entry name" value="Nucleic acid-binding proteins"/>
    <property type="match status" value="1"/>
</dbReference>
<dbReference type="InterPro" id="IPR018944">
    <property type="entry name" value="DNA_pol_lambd_fingers_domain"/>
</dbReference>
<dbReference type="SUPFAM" id="SSF56091">
    <property type="entry name" value="DNA ligase/mRNA capping enzyme, catalytic domain"/>
    <property type="match status" value="1"/>
</dbReference>
<dbReference type="PRINTS" id="PR00869">
    <property type="entry name" value="DNAPOLX"/>
</dbReference>
<dbReference type="SUPFAM" id="SSF50249">
    <property type="entry name" value="Nucleic acid-binding proteins"/>
    <property type="match status" value="1"/>
</dbReference>
<organism evidence="6">
    <name type="scientific">viral metagenome</name>
    <dbReference type="NCBI Taxonomy" id="1070528"/>
    <lineage>
        <taxon>unclassified sequences</taxon>
        <taxon>metagenomes</taxon>
        <taxon>organismal metagenomes</taxon>
    </lineage>
</organism>
<dbReference type="Pfam" id="PF01068">
    <property type="entry name" value="DNA_ligase_A_M"/>
    <property type="match status" value="1"/>
</dbReference>
<feature type="domain" description="ATP-dependent DNA ligase family profile" evidence="5">
    <location>
        <begin position="185"/>
        <end position="312"/>
    </location>
</feature>
<dbReference type="GO" id="GO:0005634">
    <property type="term" value="C:nucleus"/>
    <property type="evidence" value="ECO:0007669"/>
    <property type="project" value="TreeGrafter"/>
</dbReference>
<dbReference type="NCBIfam" id="NF006592">
    <property type="entry name" value="PRK09125.1"/>
    <property type="match status" value="1"/>
</dbReference>
<dbReference type="PANTHER" id="PTHR11276:SF28">
    <property type="entry name" value="DNA POLYMERASE LAMBDA"/>
    <property type="match status" value="1"/>
</dbReference>
<dbReference type="InterPro" id="IPR022312">
    <property type="entry name" value="DNA_pol_X"/>
</dbReference>
<evidence type="ECO:0000256" key="4">
    <source>
        <dbReference type="ARBA" id="ARBA00022705"/>
    </source>
</evidence>
<evidence type="ECO:0000259" key="5">
    <source>
        <dbReference type="PROSITE" id="PS50160"/>
    </source>
</evidence>
<dbReference type="CDD" id="cd07896">
    <property type="entry name" value="Adenylation_kDNA_ligase_like"/>
    <property type="match status" value="1"/>
</dbReference>
<dbReference type="InterPro" id="IPR012310">
    <property type="entry name" value="DNA_ligase_ATP-dep_cent"/>
</dbReference>
<evidence type="ECO:0000256" key="2">
    <source>
        <dbReference type="ARBA" id="ARBA00022679"/>
    </source>
</evidence>
<dbReference type="InterPro" id="IPR029398">
    <property type="entry name" value="PolB_thumb"/>
</dbReference>
<evidence type="ECO:0000256" key="3">
    <source>
        <dbReference type="ARBA" id="ARBA00022695"/>
    </source>
</evidence>